<gene>
    <name evidence="2" type="ORF">Q9291_00815</name>
</gene>
<feature type="transmembrane region" description="Helical" evidence="1">
    <location>
        <begin position="84"/>
        <end position="102"/>
    </location>
</feature>
<dbReference type="EMBL" id="JAVCAP010000001">
    <property type="protein sequence ID" value="MDP8566376.1"/>
    <property type="molecule type" value="Genomic_DNA"/>
</dbReference>
<feature type="transmembrane region" description="Helical" evidence="1">
    <location>
        <begin position="325"/>
        <end position="345"/>
    </location>
</feature>
<keyword evidence="1" id="KW-1133">Transmembrane helix</keyword>
<evidence type="ECO:0008006" key="4">
    <source>
        <dbReference type="Google" id="ProtNLM"/>
    </source>
</evidence>
<name>A0ABT9JP63_9PROT</name>
<evidence type="ECO:0000313" key="2">
    <source>
        <dbReference type="EMBL" id="MDP8566376.1"/>
    </source>
</evidence>
<feature type="transmembrane region" description="Helical" evidence="1">
    <location>
        <begin position="352"/>
        <end position="369"/>
    </location>
</feature>
<reference evidence="3" key="1">
    <citation type="journal article" date="2019" name="Int. J. Syst. Evol. Microbiol.">
        <title>The Global Catalogue of Microorganisms (GCM) 10K type strain sequencing project: providing services to taxonomists for standard genome sequencing and annotation.</title>
        <authorList>
            <consortium name="The Broad Institute Genomics Platform"/>
            <consortium name="The Broad Institute Genome Sequencing Center for Infectious Disease"/>
            <person name="Wu L."/>
            <person name="Ma J."/>
        </authorList>
    </citation>
    <scope>NUCLEOTIDE SEQUENCE [LARGE SCALE GENOMIC DNA]</scope>
    <source>
        <strain evidence="3">VKM B-3159</strain>
    </source>
</reference>
<sequence>MARRIGFKYGWSIVINLMILTVAAVLVSFVFNRMHVGVDLTDEGYYLNWISNPWLYKYYASQFGYIYHPLYQVLGGNVVYLRQANMLISLFLAMALACQLVAQYSPEYPLASKVVLSCCLALPALYILMIMGRWVPTPSYNSLNFQGCLIAVSGFVWSMQSHRRYWGAALIGLGGWLVFMAKPSTALFLSVITILYFSPGIRKDWPLVLIAGIVAIICLLLSGWWMDGNLAQFFLRFKGGLLLVELMGGDHSLANLFKLDLFDVTPLFKFQFSLTCAAIMLGLLMAQQISVWSKSLLQIIIIMIVAFALFRLLNHDVSAAKSNSYHTLIILALPFASFLFAQCYRKKCAFKVDFRLSALLIVMPYVYAVGTNNNYWQTAAGASVFWVLLCYLILQGKTISEQSHHLIASVVVCMSTIGVIAAMNTPYRQTQGLFSQTAVWTEPNAAQAMVLSDDTASYLQTLNQIATGNGFKKKTAVIDLTGHHPGALYFMQACAIGQAWTIGGYSGSERLAAVALQQASCDALASAWLLIEKHGRRAITDQILSAHGIAASKATYHVAGRLQTQRLTDWGAINVEHPDGVYTHYLVKPVDAARQAENCRQYRKAHSDPLLALIQ</sequence>
<dbReference type="RefSeq" id="WP_306388082.1">
    <property type="nucleotide sequence ID" value="NZ_JAVCAP010000001.1"/>
</dbReference>
<feature type="transmembrane region" description="Helical" evidence="1">
    <location>
        <begin position="9"/>
        <end position="31"/>
    </location>
</feature>
<evidence type="ECO:0000256" key="1">
    <source>
        <dbReference type="SAM" id="Phobius"/>
    </source>
</evidence>
<organism evidence="2 3">
    <name type="scientific">Methylophilus aquaticus</name>
    <dbReference type="NCBI Taxonomy" id="1971610"/>
    <lineage>
        <taxon>Bacteria</taxon>
        <taxon>Pseudomonadati</taxon>
        <taxon>Pseudomonadota</taxon>
        <taxon>Betaproteobacteria</taxon>
        <taxon>Nitrosomonadales</taxon>
        <taxon>Methylophilaceae</taxon>
        <taxon>Methylophilus</taxon>
    </lineage>
</organism>
<feature type="transmembrane region" description="Helical" evidence="1">
    <location>
        <begin position="114"/>
        <end position="135"/>
    </location>
</feature>
<keyword evidence="1" id="KW-0812">Transmembrane</keyword>
<dbReference type="Proteomes" id="UP001225906">
    <property type="component" value="Unassembled WGS sequence"/>
</dbReference>
<feature type="transmembrane region" description="Helical" evidence="1">
    <location>
        <begin position="296"/>
        <end position="313"/>
    </location>
</feature>
<feature type="transmembrane region" description="Helical" evidence="1">
    <location>
        <begin position="165"/>
        <end position="198"/>
    </location>
</feature>
<accession>A0ABT9JP63</accession>
<protein>
    <recommendedName>
        <fullName evidence="4">Glycosyltransferase RgtA/B/C/D-like domain-containing protein</fullName>
    </recommendedName>
</protein>
<evidence type="ECO:0000313" key="3">
    <source>
        <dbReference type="Proteomes" id="UP001225906"/>
    </source>
</evidence>
<keyword evidence="1" id="KW-0472">Membrane</keyword>
<proteinExistence type="predicted"/>
<comment type="caution">
    <text evidence="2">The sequence shown here is derived from an EMBL/GenBank/DDBJ whole genome shotgun (WGS) entry which is preliminary data.</text>
</comment>
<feature type="transmembrane region" description="Helical" evidence="1">
    <location>
        <begin position="375"/>
        <end position="394"/>
    </location>
</feature>
<feature type="transmembrane region" description="Helical" evidence="1">
    <location>
        <begin position="406"/>
        <end position="427"/>
    </location>
</feature>
<feature type="transmembrane region" description="Helical" evidence="1">
    <location>
        <begin position="205"/>
        <end position="226"/>
    </location>
</feature>
<feature type="transmembrane region" description="Helical" evidence="1">
    <location>
        <begin position="267"/>
        <end position="284"/>
    </location>
</feature>
<keyword evidence="3" id="KW-1185">Reference proteome</keyword>